<evidence type="ECO:0000259" key="13">
    <source>
        <dbReference type="PROSITE" id="PS50180"/>
    </source>
</evidence>
<comment type="subcellular location">
    <subcellularLocation>
        <location evidence="2">Early endosome membrane</location>
        <topology evidence="2">Peripheral membrane protein</topology>
    </subcellularLocation>
    <subcellularLocation>
        <location evidence="1">Golgi apparatus</location>
        <location evidence="1">trans-Golgi network membrane</location>
        <topology evidence="1">Peripheral membrane protein</topology>
    </subcellularLocation>
</comment>
<proteinExistence type="evidence at transcript level"/>
<reference evidence="15" key="1">
    <citation type="submission" date="2020-04" db="EMBL/GenBank/DDBJ databases">
        <authorList>
            <person name="Neveu A P."/>
        </authorList>
    </citation>
    <scope>NUCLEOTIDE SEQUENCE</scope>
    <source>
        <tissue evidence="15">Whole embryo</tissue>
    </source>
</reference>
<dbReference type="Pfam" id="PF00790">
    <property type="entry name" value="VHS"/>
    <property type="match status" value="1"/>
</dbReference>
<evidence type="ECO:0000256" key="3">
    <source>
        <dbReference type="ARBA" id="ARBA00008099"/>
    </source>
</evidence>
<dbReference type="InterPro" id="IPR008942">
    <property type="entry name" value="ENTH_VHS"/>
</dbReference>
<keyword evidence="5" id="KW-0967">Endosome</keyword>
<feature type="domain" description="VHS" evidence="12">
    <location>
        <begin position="17"/>
        <end position="147"/>
    </location>
</feature>
<evidence type="ECO:0000256" key="5">
    <source>
        <dbReference type="ARBA" id="ARBA00022753"/>
    </source>
</evidence>
<evidence type="ECO:0000256" key="9">
    <source>
        <dbReference type="ARBA" id="ARBA00023136"/>
    </source>
</evidence>
<keyword evidence="6" id="KW-0832">Ubl conjugation</keyword>
<dbReference type="CDD" id="cd14234">
    <property type="entry name" value="GAT_GGA_meta"/>
    <property type="match status" value="1"/>
</dbReference>
<dbReference type="Gene3D" id="1.20.58.160">
    <property type="match status" value="1"/>
</dbReference>
<keyword evidence="7" id="KW-0653">Protein transport</keyword>
<dbReference type="Gene3D" id="1.25.40.90">
    <property type="match status" value="1"/>
</dbReference>
<dbReference type="InterPro" id="IPR041198">
    <property type="entry name" value="GGA_N-GAT"/>
</dbReference>
<keyword evidence="9" id="KW-0472">Membrane</keyword>
<gene>
    <name evidence="15" type="primary">Gga1</name>
</gene>
<dbReference type="PROSITE" id="PS50909">
    <property type="entry name" value="GAT"/>
    <property type="match status" value="1"/>
</dbReference>
<dbReference type="CDD" id="cd03567">
    <property type="entry name" value="VHS_GGA_metazoan"/>
    <property type="match status" value="1"/>
</dbReference>
<dbReference type="GO" id="GO:0043130">
    <property type="term" value="F:ubiquitin binding"/>
    <property type="evidence" value="ECO:0007669"/>
    <property type="project" value="InterPro"/>
</dbReference>
<keyword evidence="8" id="KW-0333">Golgi apparatus</keyword>
<feature type="region of interest" description="Disordered" evidence="11">
    <location>
        <begin position="297"/>
        <end position="331"/>
    </location>
</feature>
<protein>
    <submittedName>
        <fullName evidence="15">ADP-ribosylation factor-binding protein GGA1</fullName>
    </submittedName>
</protein>
<dbReference type="EMBL" id="LR785420">
    <property type="protein sequence ID" value="CAB3248915.1"/>
    <property type="molecule type" value="mRNA"/>
</dbReference>
<evidence type="ECO:0000256" key="4">
    <source>
        <dbReference type="ARBA" id="ARBA00022448"/>
    </source>
</evidence>
<sequence length="677" mass="75297">MAVNMDEETMETLLNKATSSLNREEDWEYIMGFCDKVNNDIEGPQNSTRLLAHKIQSPQEKEALQALSVLEACVKNCGELFHKELGKYRFLNELIKVVSPKYLGTKTSEQVQKRVISLLYAWSVGLTDQIKIRDAYQMLKKQGIITDDPEFDVSLISNPPPPRDDRDNLFQDEDKKKQLERLLRSTRPEDLQAANRLIKNVVQEDEAKMDKLRRRNKTLEEVNNNVRVLNEMLAQFKPETPVTNMQTMKEIYDGCQKLRPTLFRLASDTDDDETALMDILRANDDVSRVMQSFEKLVQPRLTSMTDRKGDGAASEPAESSEQKPDNSSNMLDLAGLSLQSTEPPSVQTNTDTYKPFTAFEQQPTSNGVDENLLLSFPSTNTVTNSAATNDVNSLFSLDDLMANIPSSTNTTQPAPPTLPVMSSMPVTSSAPIPKLPSPPQQKPQLFSDLGEVSRNMMEQSLGRKLEESFPAPVTKPTLNDLSNINIPPKSQPPQSVELPSLGNLGMTLIEPTQQNDTPPVAEPVPSIPADGSLADVFVALENIRPSTFTPVTVYDNNSIRILMHFAKDHAIPSRTDTLVAVVSMLSTRTNPVQNILFQAAAPKIMKVKLQPPSSTELPAFNPIFSAPPLTQVMVVANPSKKEVKIRYKLDYKIDDQTAISDSGIITGFPPCEQWGKL</sequence>
<dbReference type="SMART" id="SM00288">
    <property type="entry name" value="VHS"/>
    <property type="match status" value="1"/>
</dbReference>
<evidence type="ECO:0000313" key="15">
    <source>
        <dbReference type="EMBL" id="CAB3248915.1"/>
    </source>
</evidence>
<evidence type="ECO:0000256" key="2">
    <source>
        <dbReference type="ARBA" id="ARBA00004220"/>
    </source>
</evidence>
<dbReference type="InterPro" id="IPR002014">
    <property type="entry name" value="VHS_dom"/>
</dbReference>
<dbReference type="Gene3D" id="2.60.40.1230">
    <property type="match status" value="1"/>
</dbReference>
<dbReference type="GO" id="GO:0006886">
    <property type="term" value="P:intracellular protein transport"/>
    <property type="evidence" value="ECO:0007669"/>
    <property type="project" value="InterPro"/>
</dbReference>
<dbReference type="GO" id="GO:0031267">
    <property type="term" value="F:small GTPase binding"/>
    <property type="evidence" value="ECO:0007669"/>
    <property type="project" value="InterPro"/>
</dbReference>
<feature type="region of interest" description="Disordered" evidence="11">
    <location>
        <begin position="423"/>
        <end position="442"/>
    </location>
</feature>
<dbReference type="GO" id="GO:0031901">
    <property type="term" value="C:early endosome membrane"/>
    <property type="evidence" value="ECO:0007669"/>
    <property type="project" value="UniProtKB-SubCell"/>
</dbReference>
<dbReference type="SUPFAM" id="SSF48464">
    <property type="entry name" value="ENTH/VHS domain"/>
    <property type="match status" value="1"/>
</dbReference>
<dbReference type="Pfam" id="PF18308">
    <property type="entry name" value="GGA_N-GAT"/>
    <property type="match status" value="1"/>
</dbReference>
<dbReference type="InterPro" id="IPR027422">
    <property type="entry name" value="GGA1-3"/>
</dbReference>
<feature type="domain" description="GAT" evidence="14">
    <location>
        <begin position="172"/>
        <end position="298"/>
    </location>
</feature>
<dbReference type="GO" id="GO:0006893">
    <property type="term" value="P:Golgi to plasma membrane transport"/>
    <property type="evidence" value="ECO:0007669"/>
    <property type="project" value="TreeGrafter"/>
</dbReference>
<dbReference type="Pfam" id="PF03127">
    <property type="entry name" value="GAT"/>
    <property type="match status" value="1"/>
</dbReference>
<dbReference type="PROSITE" id="PS50179">
    <property type="entry name" value="VHS"/>
    <property type="match status" value="1"/>
</dbReference>
<evidence type="ECO:0000256" key="10">
    <source>
        <dbReference type="SAM" id="Coils"/>
    </source>
</evidence>
<dbReference type="GO" id="GO:0005802">
    <property type="term" value="C:trans-Golgi network"/>
    <property type="evidence" value="ECO:0007669"/>
    <property type="project" value="InterPro"/>
</dbReference>
<dbReference type="PROSITE" id="PS50180">
    <property type="entry name" value="GAE"/>
    <property type="match status" value="1"/>
</dbReference>
<dbReference type="PANTHER" id="PTHR45905">
    <property type="entry name" value="GOLGI-LOCALIZED, GAMMA-ADAPTIN EAR CONTAINING, ARF BINDING PROTEIN"/>
    <property type="match status" value="1"/>
</dbReference>
<dbReference type="InterPro" id="IPR004152">
    <property type="entry name" value="GAT_dom"/>
</dbReference>
<evidence type="ECO:0000256" key="8">
    <source>
        <dbReference type="ARBA" id="ARBA00023034"/>
    </source>
</evidence>
<keyword evidence="10" id="KW-0175">Coiled coil</keyword>
<dbReference type="Gene3D" id="1.20.5.170">
    <property type="match status" value="1"/>
</dbReference>
<dbReference type="GO" id="GO:0035091">
    <property type="term" value="F:phosphatidylinositol binding"/>
    <property type="evidence" value="ECO:0007669"/>
    <property type="project" value="InterPro"/>
</dbReference>
<feature type="coiled-coil region" evidence="10">
    <location>
        <begin position="195"/>
        <end position="232"/>
    </location>
</feature>
<dbReference type="SUPFAM" id="SSF89009">
    <property type="entry name" value="GAT-like domain"/>
    <property type="match status" value="1"/>
</dbReference>
<feature type="domain" description="GAE" evidence="13">
    <location>
        <begin position="546"/>
        <end position="669"/>
    </location>
</feature>
<dbReference type="InterPro" id="IPR038425">
    <property type="entry name" value="GAT_sf"/>
</dbReference>
<dbReference type="GO" id="GO:0034394">
    <property type="term" value="P:protein localization to cell surface"/>
    <property type="evidence" value="ECO:0007669"/>
    <property type="project" value="TreeGrafter"/>
</dbReference>
<accession>A0A6F9DD04</accession>
<dbReference type="InterPro" id="IPR013041">
    <property type="entry name" value="Clathrin_app_Ig-like_sf"/>
</dbReference>
<evidence type="ECO:0000256" key="7">
    <source>
        <dbReference type="ARBA" id="ARBA00022927"/>
    </source>
</evidence>
<evidence type="ECO:0000256" key="6">
    <source>
        <dbReference type="ARBA" id="ARBA00022843"/>
    </source>
</evidence>
<comment type="similarity">
    <text evidence="3">Belongs to the GGA protein family.</text>
</comment>
<evidence type="ECO:0000256" key="11">
    <source>
        <dbReference type="SAM" id="MobiDB-lite"/>
    </source>
</evidence>
<dbReference type="SUPFAM" id="SSF49348">
    <property type="entry name" value="Clathrin adaptor appendage domain"/>
    <property type="match status" value="1"/>
</dbReference>
<evidence type="ECO:0000256" key="1">
    <source>
        <dbReference type="ARBA" id="ARBA00004150"/>
    </source>
</evidence>
<evidence type="ECO:0000259" key="14">
    <source>
        <dbReference type="PROSITE" id="PS50909"/>
    </source>
</evidence>
<dbReference type="InterPro" id="IPR008153">
    <property type="entry name" value="GAE_dom"/>
</dbReference>
<dbReference type="AlphaFoldDB" id="A0A6F9DD04"/>
<evidence type="ECO:0000259" key="12">
    <source>
        <dbReference type="PROSITE" id="PS50179"/>
    </source>
</evidence>
<dbReference type="Pfam" id="PF02883">
    <property type="entry name" value="Alpha_adaptinC2"/>
    <property type="match status" value="1"/>
</dbReference>
<organism evidence="15">
    <name type="scientific">Phallusia mammillata</name>
    <dbReference type="NCBI Taxonomy" id="59560"/>
    <lineage>
        <taxon>Eukaryota</taxon>
        <taxon>Metazoa</taxon>
        <taxon>Chordata</taxon>
        <taxon>Tunicata</taxon>
        <taxon>Ascidiacea</taxon>
        <taxon>Phlebobranchia</taxon>
        <taxon>Ascidiidae</taxon>
        <taxon>Phallusia</taxon>
    </lineage>
</organism>
<keyword evidence="4" id="KW-0813">Transport</keyword>
<dbReference type="PANTHER" id="PTHR45905:SF1">
    <property type="entry name" value="GOLGI-LOCALIZED, GAMMA-ADAPTIN EAR CONTAINING, ARF BINDING PROTEIN"/>
    <property type="match status" value="1"/>
</dbReference>
<dbReference type="InterPro" id="IPR008152">
    <property type="entry name" value="Clathrin_a/b/g-adaptin_app_Ig"/>
</dbReference>
<dbReference type="SMART" id="SM00809">
    <property type="entry name" value="Alpha_adaptinC2"/>
    <property type="match status" value="1"/>
</dbReference>
<name>A0A6F9DD04_9ASCI</name>